<dbReference type="PANTHER" id="PTHR47245:SF2">
    <property type="entry name" value="PEPTIDYL-PROLYL CIS-TRANS ISOMERASE HP_0175-RELATED"/>
    <property type="match status" value="1"/>
</dbReference>
<dbReference type="GO" id="GO:0003755">
    <property type="term" value="F:peptidyl-prolyl cis-trans isomerase activity"/>
    <property type="evidence" value="ECO:0007669"/>
    <property type="project" value="InterPro"/>
</dbReference>
<sequence length="387" mass="41167">MSHSHRFLALGAAAISAVAFASCGGVSDSDVASVDGTTISKTTFNHWISVAASASQDPTAKAAGAPDPPNFVKCIAAKKAAAPAPVKGQPDPTEAEYKKQCVDQFTQLKDQVMTFLLRSTWLELEANQSDINITDAQVKAEFDKARKQAFPTAKQYADFLKSSGQTEADLLFRQRSQMLEKKITEKVQKDAKNVSPEDISAYYKKNQAQFTQPATRDLNVILTKTEAEANKAKAALAGGASFASVANQYSIDATSKKVGGKLPAVAQGSQEGAFDKAIFSAPLNKVAGPVKTSLGYYVFQVTNETPKKVQTEAQAQKTIKQIVVSEKGQKALAAFGKSYQTRWKELTECQTGYIVSDCNNYKAPKTPAATPGAPVPAPPTSTAPAGG</sequence>
<dbReference type="EMBL" id="CAFBPX010000118">
    <property type="protein sequence ID" value="CAB5034909.1"/>
    <property type="molecule type" value="Genomic_DNA"/>
</dbReference>
<proteinExistence type="predicted"/>
<gene>
    <name evidence="3" type="ORF">UFOPK4175_00732</name>
</gene>
<reference evidence="3" key="1">
    <citation type="submission" date="2020-05" db="EMBL/GenBank/DDBJ databases">
        <authorList>
            <person name="Chiriac C."/>
            <person name="Salcher M."/>
            <person name="Ghai R."/>
            <person name="Kavagutti S V."/>
        </authorList>
    </citation>
    <scope>NUCLEOTIDE SEQUENCE</scope>
</reference>
<organism evidence="3">
    <name type="scientific">freshwater metagenome</name>
    <dbReference type="NCBI Taxonomy" id="449393"/>
    <lineage>
        <taxon>unclassified sequences</taxon>
        <taxon>metagenomes</taxon>
        <taxon>ecological metagenomes</taxon>
    </lineage>
</organism>
<dbReference type="PANTHER" id="PTHR47245">
    <property type="entry name" value="PEPTIDYLPROLYL ISOMERASE"/>
    <property type="match status" value="1"/>
</dbReference>
<dbReference type="SUPFAM" id="SSF109998">
    <property type="entry name" value="Triger factor/SurA peptide-binding domain-like"/>
    <property type="match status" value="1"/>
</dbReference>
<dbReference type="PROSITE" id="PS50198">
    <property type="entry name" value="PPIC_PPIASE_2"/>
    <property type="match status" value="1"/>
</dbReference>
<dbReference type="InterPro" id="IPR046357">
    <property type="entry name" value="PPIase_dom_sf"/>
</dbReference>
<dbReference type="InterPro" id="IPR000297">
    <property type="entry name" value="PPIase_PpiC"/>
</dbReference>
<evidence type="ECO:0000313" key="3">
    <source>
        <dbReference type="EMBL" id="CAB5034909.1"/>
    </source>
</evidence>
<evidence type="ECO:0000259" key="2">
    <source>
        <dbReference type="PROSITE" id="PS50198"/>
    </source>
</evidence>
<dbReference type="AlphaFoldDB" id="A0A6J7S1P9"/>
<dbReference type="Gene3D" id="3.10.50.40">
    <property type="match status" value="1"/>
</dbReference>
<dbReference type="Gene3D" id="1.10.4030.10">
    <property type="entry name" value="Porin chaperone SurA, peptide-binding domain"/>
    <property type="match status" value="1"/>
</dbReference>
<dbReference type="InterPro" id="IPR050245">
    <property type="entry name" value="PrsA_foldase"/>
</dbReference>
<dbReference type="SUPFAM" id="SSF54534">
    <property type="entry name" value="FKBP-like"/>
    <property type="match status" value="1"/>
</dbReference>
<accession>A0A6J7S1P9</accession>
<dbReference type="PROSITE" id="PS51257">
    <property type="entry name" value="PROKAR_LIPOPROTEIN"/>
    <property type="match status" value="1"/>
</dbReference>
<dbReference type="Pfam" id="PF13145">
    <property type="entry name" value="Rotamase_2"/>
    <property type="match status" value="1"/>
</dbReference>
<name>A0A6J7S1P9_9ZZZZ</name>
<protein>
    <submittedName>
        <fullName evidence="3">Unannotated protein</fullName>
    </submittedName>
</protein>
<dbReference type="InterPro" id="IPR027304">
    <property type="entry name" value="Trigger_fact/SurA_dom_sf"/>
</dbReference>
<feature type="domain" description="PpiC" evidence="2">
    <location>
        <begin position="213"/>
        <end position="303"/>
    </location>
</feature>
<feature type="region of interest" description="Disordered" evidence="1">
    <location>
        <begin position="364"/>
        <end position="387"/>
    </location>
</feature>
<evidence type="ECO:0000256" key="1">
    <source>
        <dbReference type="SAM" id="MobiDB-lite"/>
    </source>
</evidence>